<dbReference type="AlphaFoldDB" id="C1CV00"/>
<protein>
    <recommendedName>
        <fullName evidence="3">Recombinase domain-containing protein</fullName>
    </recommendedName>
</protein>
<dbReference type="Proteomes" id="UP000002208">
    <property type="component" value="Chromosome"/>
</dbReference>
<dbReference type="PaxDb" id="546414-Deide_11171"/>
<gene>
    <name evidence="1" type="ordered locus">Deide_11171</name>
</gene>
<evidence type="ECO:0000313" key="2">
    <source>
        <dbReference type="Proteomes" id="UP000002208"/>
    </source>
</evidence>
<organism evidence="1 2">
    <name type="scientific">Deinococcus deserti (strain DSM 17065 / CIP 109153 / LMG 22923 / VCD115)</name>
    <dbReference type="NCBI Taxonomy" id="546414"/>
    <lineage>
        <taxon>Bacteria</taxon>
        <taxon>Thermotogati</taxon>
        <taxon>Deinococcota</taxon>
        <taxon>Deinococci</taxon>
        <taxon>Deinococcales</taxon>
        <taxon>Deinococcaceae</taxon>
        <taxon>Deinococcus</taxon>
    </lineage>
</organism>
<sequence length="74" mass="8199">MSGRGRHLAAYHARQRDQALTELRPALTEAKRLRGEGLTWEEVAADLRGRGFTSRSGAPFTTAALYLAARKYPV</sequence>
<reference evidence="1 2" key="1">
    <citation type="journal article" date="2009" name="PLoS Genet.">
        <title>Alliance of proteomics and genomics to unravel the specificities of Sahara bacterium Deinococcus deserti.</title>
        <authorList>
            <person name="de Groot A."/>
            <person name="Dulermo R."/>
            <person name="Ortet P."/>
            <person name="Blanchard L."/>
            <person name="Guerin P."/>
            <person name="Fernandez B."/>
            <person name="Vacherie B."/>
            <person name="Dossat C."/>
            <person name="Jolivet E."/>
            <person name="Siguier P."/>
            <person name="Chandler M."/>
            <person name="Barakat M."/>
            <person name="Dedieu A."/>
            <person name="Barbe V."/>
            <person name="Heulin T."/>
            <person name="Sommer S."/>
            <person name="Achouak W."/>
            <person name="Armengaud J."/>
        </authorList>
    </citation>
    <scope>NUCLEOTIDE SEQUENCE [LARGE SCALE GENOMIC DNA]</scope>
    <source>
        <strain evidence="2">DSM 17065 / CIP 109153 / LMG 22923 / VCD115</strain>
    </source>
</reference>
<dbReference type="RefSeq" id="WP_041227143.1">
    <property type="nucleotide sequence ID" value="NC_012526.1"/>
</dbReference>
<dbReference type="EMBL" id="CP001114">
    <property type="protein sequence ID" value="ACO46017.2"/>
    <property type="molecule type" value="Genomic_DNA"/>
</dbReference>
<dbReference type="HOGENOM" id="CLU_2681598_0_0_0"/>
<proteinExistence type="predicted"/>
<evidence type="ECO:0000313" key="1">
    <source>
        <dbReference type="EMBL" id="ACO46017.2"/>
    </source>
</evidence>
<dbReference type="KEGG" id="ddr:Deide_11171"/>
<keyword evidence="2" id="KW-1185">Reference proteome</keyword>
<name>C1CV00_DEIDV</name>
<evidence type="ECO:0008006" key="3">
    <source>
        <dbReference type="Google" id="ProtNLM"/>
    </source>
</evidence>
<dbReference type="STRING" id="546414.Deide_11171"/>
<accession>C1CV00</accession>